<proteinExistence type="predicted"/>
<keyword evidence="1" id="KW-0472">Membrane</keyword>
<organism evidence="2 3">
    <name type="scientific">Aquipuribacter hungaricus</name>
    <dbReference type="NCBI Taxonomy" id="545624"/>
    <lineage>
        <taxon>Bacteria</taxon>
        <taxon>Bacillati</taxon>
        <taxon>Actinomycetota</taxon>
        <taxon>Actinomycetes</taxon>
        <taxon>Micrococcales</taxon>
        <taxon>Intrasporangiaceae</taxon>
        <taxon>Aquipuribacter</taxon>
    </lineage>
</organism>
<dbReference type="RefSeq" id="WP_340290651.1">
    <property type="nucleotide sequence ID" value="NZ_JBBEOI010000021.1"/>
</dbReference>
<protein>
    <submittedName>
        <fullName evidence="2">PilN domain-containing protein</fullName>
    </submittedName>
</protein>
<sequence length="229" mass="24313">MSTQTLAATLETVVPLTSEHPVARVDLMPPEIHERRRFARAKGWMGLALVLTVAGIGGGYTASAADAGRAQDELAVEQAQTVALQAEAAQYAEIPLLLARIERAETALETAMATDVEWYSYLSQIGQAAPSGVWFSSVSATAVVPGALSGDPLAPQDAVAEVVTTGRALTYTDVATWMDAFDGVSDLDHVLVSDATYDDQSGEDPWVDFTTSTKVAPSAYSDRYSRGEQ</sequence>
<accession>A0ABV7WC37</accession>
<evidence type="ECO:0000313" key="3">
    <source>
        <dbReference type="Proteomes" id="UP001595685"/>
    </source>
</evidence>
<evidence type="ECO:0000313" key="2">
    <source>
        <dbReference type="EMBL" id="MFC3687374.1"/>
    </source>
</evidence>
<reference evidence="3" key="1">
    <citation type="journal article" date="2019" name="Int. J. Syst. Evol. Microbiol.">
        <title>The Global Catalogue of Microorganisms (GCM) 10K type strain sequencing project: providing services to taxonomists for standard genome sequencing and annotation.</title>
        <authorList>
            <consortium name="The Broad Institute Genomics Platform"/>
            <consortium name="The Broad Institute Genome Sequencing Center for Infectious Disease"/>
            <person name="Wu L."/>
            <person name="Ma J."/>
        </authorList>
    </citation>
    <scope>NUCLEOTIDE SEQUENCE [LARGE SCALE GENOMIC DNA]</scope>
    <source>
        <strain evidence="3">NCAIM B.02333</strain>
    </source>
</reference>
<name>A0ABV7WC37_9MICO</name>
<keyword evidence="1" id="KW-0812">Transmembrane</keyword>
<feature type="transmembrane region" description="Helical" evidence="1">
    <location>
        <begin position="44"/>
        <end position="62"/>
    </location>
</feature>
<keyword evidence="3" id="KW-1185">Reference proteome</keyword>
<dbReference type="Proteomes" id="UP001595685">
    <property type="component" value="Unassembled WGS sequence"/>
</dbReference>
<comment type="caution">
    <text evidence="2">The sequence shown here is derived from an EMBL/GenBank/DDBJ whole genome shotgun (WGS) entry which is preliminary data.</text>
</comment>
<keyword evidence="1" id="KW-1133">Transmembrane helix</keyword>
<gene>
    <name evidence="2" type="ORF">ACFOLH_03355</name>
</gene>
<dbReference type="EMBL" id="JBHRWW010000002">
    <property type="protein sequence ID" value="MFC3687374.1"/>
    <property type="molecule type" value="Genomic_DNA"/>
</dbReference>
<evidence type="ECO:0000256" key="1">
    <source>
        <dbReference type="SAM" id="Phobius"/>
    </source>
</evidence>